<evidence type="ECO:0000313" key="2">
    <source>
        <dbReference type="Proteomes" id="UP000467841"/>
    </source>
</evidence>
<reference evidence="1" key="1">
    <citation type="submission" date="2020-01" db="EMBL/GenBank/DDBJ databases">
        <authorList>
            <person name="Mishra B."/>
        </authorList>
    </citation>
    <scope>NUCLEOTIDE SEQUENCE [LARGE SCALE GENOMIC DNA]</scope>
</reference>
<name>A0A6D2KRQ0_9BRAS</name>
<proteinExistence type="predicted"/>
<protein>
    <recommendedName>
        <fullName evidence="3">Protein PHLOEM PROTEIN 2-LIKE A10</fullName>
    </recommendedName>
</protein>
<sequence length="367" mass="40581">MDLALGKKGVDFALRNKKWILLAATGYGAFRVYHSPSISQKRKRIAKLFTLLLNLVEAASDSAEAVSVISKDLTEFLRSDSDQIPNSFKQISKIAKSDELNSSLIRFTEAMTVGLLRGSRLDSGDDDSGSGFTDRVMDKLFTKSGSGFASAIVGSFARNLVVALYSSSGESPIFSNPKLLDAICSDDGRKLIGDCVQRFVSTAVSVYLDKTTDINVFDDFFAGLTNPKHEQKVKQTLVTLCNGAVETFVRASRRPIEPELDRSSSKMMTVGSKPTWIDRVSSSLSVPSNRKYVVDLTGRVTFETVRSLLEVLIERANGKVESYVERVRERGNETRRFVRVKSSLLHSLCLSLCLQIVEAPWILNPRN</sequence>
<dbReference type="EMBL" id="CACVBM020001618">
    <property type="protein sequence ID" value="CAA7055952.1"/>
    <property type="molecule type" value="Genomic_DNA"/>
</dbReference>
<comment type="caution">
    <text evidence="1">The sequence shown here is derived from an EMBL/GenBank/DDBJ whole genome shotgun (WGS) entry which is preliminary data.</text>
</comment>
<accession>A0A6D2KRQ0</accession>
<keyword evidence="2" id="KW-1185">Reference proteome</keyword>
<dbReference type="InterPro" id="IPR019141">
    <property type="entry name" value="DUF2045"/>
</dbReference>
<evidence type="ECO:0000313" key="1">
    <source>
        <dbReference type="EMBL" id="CAA7055952.1"/>
    </source>
</evidence>
<gene>
    <name evidence="1" type="ORF">MERR_LOCUS43188</name>
</gene>
<dbReference type="Proteomes" id="UP000467841">
    <property type="component" value="Unassembled WGS sequence"/>
</dbReference>
<evidence type="ECO:0008006" key="3">
    <source>
        <dbReference type="Google" id="ProtNLM"/>
    </source>
</evidence>
<dbReference type="OrthoDB" id="1641131at2759"/>
<dbReference type="PANTHER" id="PTHR21477">
    <property type="entry name" value="ZGC:172139"/>
    <property type="match status" value="1"/>
</dbReference>
<organism evidence="1 2">
    <name type="scientific">Microthlaspi erraticum</name>
    <dbReference type="NCBI Taxonomy" id="1685480"/>
    <lineage>
        <taxon>Eukaryota</taxon>
        <taxon>Viridiplantae</taxon>
        <taxon>Streptophyta</taxon>
        <taxon>Embryophyta</taxon>
        <taxon>Tracheophyta</taxon>
        <taxon>Spermatophyta</taxon>
        <taxon>Magnoliopsida</taxon>
        <taxon>eudicotyledons</taxon>
        <taxon>Gunneridae</taxon>
        <taxon>Pentapetalae</taxon>
        <taxon>rosids</taxon>
        <taxon>malvids</taxon>
        <taxon>Brassicales</taxon>
        <taxon>Brassicaceae</taxon>
        <taxon>Coluteocarpeae</taxon>
        <taxon>Microthlaspi</taxon>
    </lineage>
</organism>
<dbReference type="PANTHER" id="PTHR21477:SF35">
    <property type="entry name" value="PROTEIN PHLOEM PROTEIN 2-LIKE A10"/>
    <property type="match status" value="1"/>
</dbReference>
<dbReference type="AlphaFoldDB" id="A0A6D2KRQ0"/>